<protein>
    <recommendedName>
        <fullName evidence="4">Type II toxin-antitoxin system mRNA interferase toxin, RelE/StbE family</fullName>
    </recommendedName>
</protein>
<gene>
    <name evidence="2" type="ORF">A2242_03130</name>
</gene>
<evidence type="ECO:0000313" key="3">
    <source>
        <dbReference type="Proteomes" id="UP000178925"/>
    </source>
</evidence>
<dbReference type="AlphaFoldDB" id="A0A1F5SJ56"/>
<dbReference type="EMBL" id="MFGC01000043">
    <property type="protein sequence ID" value="OGF26576.1"/>
    <property type="molecule type" value="Genomic_DNA"/>
</dbReference>
<organism evidence="2 3">
    <name type="scientific">Candidatus Falkowbacteria bacterium RIFOXYA2_FULL_47_9</name>
    <dbReference type="NCBI Taxonomy" id="1797995"/>
    <lineage>
        <taxon>Bacteria</taxon>
        <taxon>Candidatus Falkowiibacteriota</taxon>
    </lineage>
</organism>
<dbReference type="Pfam" id="PF15738">
    <property type="entry name" value="YafQ_toxin"/>
    <property type="match status" value="1"/>
</dbReference>
<dbReference type="Gene3D" id="3.30.2310.20">
    <property type="entry name" value="RelE-like"/>
    <property type="match status" value="1"/>
</dbReference>
<evidence type="ECO:0000256" key="1">
    <source>
        <dbReference type="ARBA" id="ARBA00022649"/>
    </source>
</evidence>
<dbReference type="InterPro" id="IPR007712">
    <property type="entry name" value="RelE/ParE_toxin"/>
</dbReference>
<dbReference type="STRING" id="1797995.A2242_03130"/>
<evidence type="ECO:0008006" key="4">
    <source>
        <dbReference type="Google" id="ProtNLM"/>
    </source>
</evidence>
<dbReference type="Proteomes" id="UP000178925">
    <property type="component" value="Unassembled WGS sequence"/>
</dbReference>
<dbReference type="InterPro" id="IPR004386">
    <property type="entry name" value="Toxin_YafQ-like"/>
</dbReference>
<comment type="caution">
    <text evidence="2">The sequence shown here is derived from an EMBL/GenBank/DDBJ whole genome shotgun (WGS) entry which is preliminary data.</text>
</comment>
<evidence type="ECO:0000313" key="2">
    <source>
        <dbReference type="EMBL" id="OGF26576.1"/>
    </source>
</evidence>
<dbReference type="InterPro" id="IPR035093">
    <property type="entry name" value="RelE/ParE_toxin_dom_sf"/>
</dbReference>
<accession>A0A1F5SJ56</accession>
<sequence length="88" mass="10538">MRIEYSKRFTKEYRKCPPLVRAAFKRRLQLFIQNKNETLLHNHQLSGNFKNRRSINVTGDWRALYEKFDNGNAVYFVALGTHSQLYKT</sequence>
<reference evidence="2 3" key="1">
    <citation type="journal article" date="2016" name="Nat. Commun.">
        <title>Thousands of microbial genomes shed light on interconnected biogeochemical processes in an aquifer system.</title>
        <authorList>
            <person name="Anantharaman K."/>
            <person name="Brown C.T."/>
            <person name="Hug L.A."/>
            <person name="Sharon I."/>
            <person name="Castelle C.J."/>
            <person name="Probst A.J."/>
            <person name="Thomas B.C."/>
            <person name="Singh A."/>
            <person name="Wilkins M.J."/>
            <person name="Karaoz U."/>
            <person name="Brodie E.L."/>
            <person name="Williams K.H."/>
            <person name="Hubbard S.S."/>
            <person name="Banfield J.F."/>
        </authorList>
    </citation>
    <scope>NUCLEOTIDE SEQUENCE [LARGE SCALE GENOMIC DNA]</scope>
</reference>
<proteinExistence type="predicted"/>
<dbReference type="SUPFAM" id="SSF143011">
    <property type="entry name" value="RelE-like"/>
    <property type="match status" value="1"/>
</dbReference>
<name>A0A1F5SJ56_9BACT</name>
<dbReference type="NCBIfam" id="TIGR02385">
    <property type="entry name" value="RelE_StbE"/>
    <property type="match status" value="1"/>
</dbReference>
<keyword evidence="1" id="KW-1277">Toxin-antitoxin system</keyword>